<gene>
    <name evidence="2" type="ORF">GGR25_003469</name>
</gene>
<sequence length="330" mass="37844">MAEEHDRVLDLLTRANARGESEAIWQALLHWLRYLKPTDGTVMEQFLEALLDQFPDLLRSDELAELFAYLHWRYPDFVRRYIEAWASAGDDYFEQLAGELATLIAFVRPELPWASPLLEAIIFDRGTAWTRLGAINTAVNLFPNAQYRERASKLLVRIIPLVRGQAWRNLFDLFRIVDEISPEPAWIALLRAIEANLSQASEVDATFVVDRLASLLPHEATLVARIAKRLIEAWSNELGDISTSTAGSAAELVDLAITLHRLGDETREIGLDLFERLVEIQAYTARETLEQIDNRFRSRRLQRRQRLPRRRRGANGPNSAPDKRPDTNKH</sequence>
<evidence type="ECO:0000313" key="2">
    <source>
        <dbReference type="EMBL" id="MBB3932411.1"/>
    </source>
</evidence>
<protein>
    <submittedName>
        <fullName evidence="2">Uncharacterized protein</fullName>
    </submittedName>
</protein>
<feature type="region of interest" description="Disordered" evidence="1">
    <location>
        <begin position="300"/>
        <end position="330"/>
    </location>
</feature>
<reference evidence="2 3" key="1">
    <citation type="submission" date="2020-08" db="EMBL/GenBank/DDBJ databases">
        <title>Genomic Encyclopedia of Type Strains, Phase IV (KMG-IV): sequencing the most valuable type-strain genomes for metagenomic binning, comparative biology and taxonomic classification.</title>
        <authorList>
            <person name="Goeker M."/>
        </authorList>
    </citation>
    <scope>NUCLEOTIDE SEQUENCE [LARGE SCALE GENOMIC DNA]</scope>
    <source>
        <strain evidence="2 3">DSM 25966</strain>
    </source>
</reference>
<evidence type="ECO:0000256" key="1">
    <source>
        <dbReference type="SAM" id="MobiDB-lite"/>
    </source>
</evidence>
<organism evidence="2 3">
    <name type="scientific">Kaistia hirudinis</name>
    <dbReference type="NCBI Taxonomy" id="1293440"/>
    <lineage>
        <taxon>Bacteria</taxon>
        <taxon>Pseudomonadati</taxon>
        <taxon>Pseudomonadota</taxon>
        <taxon>Alphaproteobacteria</taxon>
        <taxon>Hyphomicrobiales</taxon>
        <taxon>Kaistiaceae</taxon>
        <taxon>Kaistia</taxon>
    </lineage>
</organism>
<feature type="compositionally biased region" description="Basic residues" evidence="1">
    <location>
        <begin position="300"/>
        <end position="313"/>
    </location>
</feature>
<dbReference type="EMBL" id="JACIDS010000004">
    <property type="protein sequence ID" value="MBB3932411.1"/>
    <property type="molecule type" value="Genomic_DNA"/>
</dbReference>
<dbReference type="Proteomes" id="UP000553963">
    <property type="component" value="Unassembled WGS sequence"/>
</dbReference>
<comment type="caution">
    <text evidence="2">The sequence shown here is derived from an EMBL/GenBank/DDBJ whole genome shotgun (WGS) entry which is preliminary data.</text>
</comment>
<dbReference type="RefSeq" id="WP_183400046.1">
    <property type="nucleotide sequence ID" value="NZ_JACIDS010000004.1"/>
</dbReference>
<feature type="compositionally biased region" description="Basic and acidic residues" evidence="1">
    <location>
        <begin position="321"/>
        <end position="330"/>
    </location>
</feature>
<proteinExistence type="predicted"/>
<keyword evidence="3" id="KW-1185">Reference proteome</keyword>
<evidence type="ECO:0000313" key="3">
    <source>
        <dbReference type="Proteomes" id="UP000553963"/>
    </source>
</evidence>
<accession>A0A840AUD0</accession>
<name>A0A840AUD0_9HYPH</name>
<dbReference type="AlphaFoldDB" id="A0A840AUD0"/>